<dbReference type="EMBL" id="CP048685">
    <property type="protein sequence ID" value="QPJ63711.1"/>
    <property type="molecule type" value="Genomic_DNA"/>
</dbReference>
<reference evidence="3 4" key="1">
    <citation type="submission" date="2020-02" db="EMBL/GenBank/DDBJ databases">
        <title>Genomic and physiological characterization of two novel Nitrospinaceae genera.</title>
        <authorList>
            <person name="Mueller A.J."/>
            <person name="Jung M.-Y."/>
            <person name="Strachan C.R."/>
            <person name="Herbold C.W."/>
            <person name="Kirkegaard R.H."/>
            <person name="Daims H."/>
        </authorList>
    </citation>
    <scope>NUCLEOTIDE SEQUENCE [LARGE SCALE GENOMIC DNA]</scope>
    <source>
        <strain evidence="3">EB</strain>
    </source>
</reference>
<protein>
    <submittedName>
        <fullName evidence="3">Glycosyltransferase family 2 protein</fullName>
    </submittedName>
</protein>
<evidence type="ECO:0000259" key="2">
    <source>
        <dbReference type="Pfam" id="PF00535"/>
    </source>
</evidence>
<dbReference type="GO" id="GO:0016740">
    <property type="term" value="F:transferase activity"/>
    <property type="evidence" value="ECO:0007669"/>
    <property type="project" value="UniProtKB-KW"/>
</dbReference>
<feature type="transmembrane region" description="Helical" evidence="1">
    <location>
        <begin position="273"/>
        <end position="299"/>
    </location>
</feature>
<dbReference type="Gene3D" id="3.90.550.10">
    <property type="entry name" value="Spore Coat Polysaccharide Biosynthesis Protein SpsA, Chain A"/>
    <property type="match status" value="1"/>
</dbReference>
<evidence type="ECO:0000313" key="3">
    <source>
        <dbReference type="EMBL" id="QPJ63711.1"/>
    </source>
</evidence>
<dbReference type="InterPro" id="IPR001173">
    <property type="entry name" value="Glyco_trans_2-like"/>
</dbReference>
<dbReference type="Proteomes" id="UP000594688">
    <property type="component" value="Chromosome"/>
</dbReference>
<feature type="domain" description="Glycosyltransferase 2-like" evidence="2">
    <location>
        <begin position="16"/>
        <end position="178"/>
    </location>
</feature>
<dbReference type="AlphaFoldDB" id="A0A7T0BZH7"/>
<dbReference type="CDD" id="cd04187">
    <property type="entry name" value="DPM1_like_bac"/>
    <property type="match status" value="1"/>
</dbReference>
<gene>
    <name evidence="3" type="ORF">G3M70_04545</name>
</gene>
<evidence type="ECO:0000313" key="4">
    <source>
        <dbReference type="Proteomes" id="UP000594688"/>
    </source>
</evidence>
<sequence length="323" mass="36677">MVKETEPRAKKREIAIVVPAYNESTNLEQFRDAVHTVIKDLDQYNWKFVFVNDGSVDDTWAVVQQLATEDSRIQGVSLSRNFGKEIALTAGVEALDNIDAVILMDADLQHPPPLIEEMVAKWEEGFQVVATQRSAIEYSWFREWGSRAFYYLLNKFSEVKIQPKAADFRLLDREVLKVLRNFQERTRFFRGLVDWMGFKKTYIQFVAPARAGGESSFSLRALIDLAINSFTSFSLLPLRITGWLGLIVLAFGVGTLIFMVITGPVLHLTHYTALAYFVVFNTVLTGVVLAALGMMALYIGNIHTEVARRPLYIVDKRVGFNHE</sequence>
<dbReference type="KEGG" id="nli:G3M70_04545"/>
<name>A0A7T0BZH7_9BACT</name>
<organism evidence="3 4">
    <name type="scientific">Candidatus Nitronauta litoralis</name>
    <dbReference type="NCBI Taxonomy" id="2705533"/>
    <lineage>
        <taxon>Bacteria</taxon>
        <taxon>Pseudomonadati</taxon>
        <taxon>Nitrospinota/Tectimicrobiota group</taxon>
        <taxon>Nitrospinota</taxon>
        <taxon>Nitrospinia</taxon>
        <taxon>Nitrospinales</taxon>
        <taxon>Nitrospinaceae</taxon>
        <taxon>Candidatus Nitronauta</taxon>
    </lineage>
</organism>
<keyword evidence="1" id="KW-0472">Membrane</keyword>
<keyword evidence="1" id="KW-1133">Transmembrane helix</keyword>
<dbReference type="InterPro" id="IPR029044">
    <property type="entry name" value="Nucleotide-diphossugar_trans"/>
</dbReference>
<proteinExistence type="predicted"/>
<dbReference type="PANTHER" id="PTHR48090">
    <property type="entry name" value="UNDECAPRENYL-PHOSPHATE 4-DEOXY-4-FORMAMIDO-L-ARABINOSE TRANSFERASE-RELATED"/>
    <property type="match status" value="1"/>
</dbReference>
<dbReference type="GO" id="GO:0005886">
    <property type="term" value="C:plasma membrane"/>
    <property type="evidence" value="ECO:0007669"/>
    <property type="project" value="TreeGrafter"/>
</dbReference>
<dbReference type="Pfam" id="PF00535">
    <property type="entry name" value="Glycos_transf_2"/>
    <property type="match status" value="1"/>
</dbReference>
<dbReference type="InterPro" id="IPR050256">
    <property type="entry name" value="Glycosyltransferase_2"/>
</dbReference>
<dbReference type="PANTHER" id="PTHR48090:SF8">
    <property type="entry name" value="GLYCOSYLTRANSFERASE CSBB-RELATED"/>
    <property type="match status" value="1"/>
</dbReference>
<accession>A0A7T0BZH7</accession>
<keyword evidence="1" id="KW-0812">Transmembrane</keyword>
<evidence type="ECO:0000256" key="1">
    <source>
        <dbReference type="SAM" id="Phobius"/>
    </source>
</evidence>
<keyword evidence="3" id="KW-0808">Transferase</keyword>
<feature type="transmembrane region" description="Helical" evidence="1">
    <location>
        <begin position="240"/>
        <end position="261"/>
    </location>
</feature>
<dbReference type="SUPFAM" id="SSF53448">
    <property type="entry name" value="Nucleotide-diphospho-sugar transferases"/>
    <property type="match status" value="1"/>
</dbReference>